<keyword evidence="5 8" id="KW-0457">Lysine biosynthesis</keyword>
<comment type="pathway">
    <text evidence="1 8">Amino-acid biosynthesis; L-lysine biosynthesis via DAP pathway; DL-2,6-diaminopimelate from LL-2,6-diaminopimelate: step 1/1.</text>
</comment>
<dbReference type="SUPFAM" id="SSF54506">
    <property type="entry name" value="Diaminopimelate epimerase-like"/>
    <property type="match status" value="2"/>
</dbReference>
<dbReference type="Gene3D" id="3.10.310.10">
    <property type="entry name" value="Diaminopimelate Epimerase, Chain A, domain 1"/>
    <property type="match status" value="2"/>
</dbReference>
<evidence type="ECO:0000256" key="7">
    <source>
        <dbReference type="ARBA" id="ARBA00051712"/>
    </source>
</evidence>
<protein>
    <recommendedName>
        <fullName evidence="3 8">Diaminopimelate epimerase</fullName>
        <shortName evidence="8">DAP epimerase</shortName>
        <ecNumber evidence="3 8">5.1.1.7</ecNumber>
    </recommendedName>
    <alternativeName>
        <fullName evidence="8">PLP-independent amino acid racemase</fullName>
    </alternativeName>
</protein>
<name>A0ABR7D7H8_9CLOT</name>
<organism evidence="10 11">
    <name type="scientific">Clostridium hominis</name>
    <dbReference type="NCBI Taxonomy" id="2763036"/>
    <lineage>
        <taxon>Bacteria</taxon>
        <taxon>Bacillati</taxon>
        <taxon>Bacillota</taxon>
        <taxon>Clostridia</taxon>
        <taxon>Eubacteriales</taxon>
        <taxon>Clostridiaceae</taxon>
        <taxon>Clostridium</taxon>
    </lineage>
</organism>
<feature type="active site" description="Proton acceptor" evidence="8">
    <location>
        <position position="220"/>
    </location>
</feature>
<evidence type="ECO:0000256" key="3">
    <source>
        <dbReference type="ARBA" id="ARBA00013080"/>
    </source>
</evidence>
<keyword evidence="8" id="KW-0963">Cytoplasm</keyword>
<dbReference type="InterPro" id="IPR001653">
    <property type="entry name" value="DAP_epimerase_DapF"/>
</dbReference>
<dbReference type="EC" id="5.1.1.7" evidence="3 8"/>
<comment type="caution">
    <text evidence="10">The sequence shown here is derived from an EMBL/GenBank/DDBJ whole genome shotgun (WGS) entry which is preliminary data.</text>
</comment>
<feature type="active site" description="Proton donor" evidence="8">
    <location>
        <position position="71"/>
    </location>
</feature>
<feature type="binding site" evidence="8">
    <location>
        <position position="193"/>
    </location>
    <ligand>
        <name>substrate</name>
    </ligand>
</feature>
<dbReference type="PROSITE" id="PS01326">
    <property type="entry name" value="DAP_EPIMERASE"/>
    <property type="match status" value="1"/>
</dbReference>
<keyword evidence="4 8" id="KW-0028">Amino-acid biosynthesis</keyword>
<feature type="site" description="Could be important to modulate the pK values of the two catalytic cysteine residues" evidence="8">
    <location>
        <position position="211"/>
    </location>
</feature>
<evidence type="ECO:0000313" key="11">
    <source>
        <dbReference type="Proteomes" id="UP000596929"/>
    </source>
</evidence>
<evidence type="ECO:0000256" key="1">
    <source>
        <dbReference type="ARBA" id="ARBA00005196"/>
    </source>
</evidence>
<dbReference type="PANTHER" id="PTHR31689:SF0">
    <property type="entry name" value="DIAMINOPIMELATE EPIMERASE"/>
    <property type="match status" value="1"/>
</dbReference>
<evidence type="ECO:0000256" key="5">
    <source>
        <dbReference type="ARBA" id="ARBA00023154"/>
    </source>
</evidence>
<feature type="binding site" evidence="8">
    <location>
        <begin position="221"/>
        <end position="222"/>
    </location>
    <ligand>
        <name>substrate</name>
    </ligand>
</feature>
<dbReference type="InterPro" id="IPR018510">
    <property type="entry name" value="DAP_epimerase_AS"/>
</dbReference>
<dbReference type="Pfam" id="PF01678">
    <property type="entry name" value="DAP_epimerase"/>
    <property type="match status" value="2"/>
</dbReference>
<feature type="binding site" evidence="8">
    <location>
        <position position="11"/>
    </location>
    <ligand>
        <name>substrate</name>
    </ligand>
</feature>
<keyword evidence="11" id="KW-1185">Reference proteome</keyword>
<feature type="active site" evidence="9">
    <location>
        <position position="71"/>
    </location>
</feature>
<feature type="binding site" evidence="8">
    <location>
        <position position="62"/>
    </location>
    <ligand>
        <name>substrate</name>
    </ligand>
</feature>
<evidence type="ECO:0000313" key="10">
    <source>
        <dbReference type="EMBL" id="MBC5627341.1"/>
    </source>
</evidence>
<keyword evidence="6 8" id="KW-0413">Isomerase</keyword>
<comment type="subcellular location">
    <subcellularLocation>
        <location evidence="8">Cytoplasm</location>
    </subcellularLocation>
</comment>
<feature type="binding site" evidence="8">
    <location>
        <begin position="72"/>
        <end position="73"/>
    </location>
    <ligand>
        <name>substrate</name>
    </ligand>
</feature>
<sequence length="276" mass="30710">MKFQKFHGTGNDFIIFNESDLSIDDYSILAKKVCDRHFGIGADGMIIISESTKADIRMKFYNADGSIASMCGNGIRCFSKFVYENRLVDKKKFTVETLAGIMKPEVIVENNKVTFVKVNLGKAVFLSNEIPRSNNNKYFINEEINVEGTNLEISSLVVGTIHTILFVKDFSDIDIKKIGHAIEHNKIFPIKTNVNFCKVIDKENIEVITWEKGVGITLACGTGAASSAVISSMLKDCANKINVKVLGGNLIIEQKDEEIFMTGSAEFICKGEYEFI</sequence>
<dbReference type="PANTHER" id="PTHR31689">
    <property type="entry name" value="DIAMINOPIMELATE EPIMERASE, CHLOROPLASTIC"/>
    <property type="match status" value="1"/>
</dbReference>
<dbReference type="GO" id="GO:0008837">
    <property type="term" value="F:diaminopimelate epimerase activity"/>
    <property type="evidence" value="ECO:0007669"/>
    <property type="project" value="UniProtKB-EC"/>
</dbReference>
<evidence type="ECO:0000256" key="2">
    <source>
        <dbReference type="ARBA" id="ARBA00010219"/>
    </source>
</evidence>
<evidence type="ECO:0000256" key="8">
    <source>
        <dbReference type="HAMAP-Rule" id="MF_00197"/>
    </source>
</evidence>
<comment type="subunit">
    <text evidence="8">Homodimer.</text>
</comment>
<dbReference type="EMBL" id="JACOOO010000001">
    <property type="protein sequence ID" value="MBC5627341.1"/>
    <property type="molecule type" value="Genomic_DNA"/>
</dbReference>
<evidence type="ECO:0000256" key="9">
    <source>
        <dbReference type="PROSITE-ProRule" id="PRU10125"/>
    </source>
</evidence>
<evidence type="ECO:0000256" key="4">
    <source>
        <dbReference type="ARBA" id="ARBA00022605"/>
    </source>
</evidence>
<comment type="function">
    <text evidence="8">Catalyzes the stereoinversion of LL-2,6-diaminopimelate (L,L-DAP) to meso-diaminopimelate (meso-DAP), a precursor of L-lysine and an essential component of the bacterial peptidoglycan.</text>
</comment>
<evidence type="ECO:0000256" key="6">
    <source>
        <dbReference type="ARBA" id="ARBA00023235"/>
    </source>
</evidence>
<comment type="catalytic activity">
    <reaction evidence="7 8">
        <text>(2S,6S)-2,6-diaminopimelate = meso-2,6-diaminopimelate</text>
        <dbReference type="Rhea" id="RHEA:15393"/>
        <dbReference type="ChEBI" id="CHEBI:57609"/>
        <dbReference type="ChEBI" id="CHEBI:57791"/>
        <dbReference type="EC" id="5.1.1.7"/>
    </reaction>
</comment>
<reference evidence="10 11" key="1">
    <citation type="submission" date="2020-08" db="EMBL/GenBank/DDBJ databases">
        <title>Genome public.</title>
        <authorList>
            <person name="Liu C."/>
            <person name="Sun Q."/>
        </authorList>
    </citation>
    <scope>NUCLEOTIDE SEQUENCE [LARGE SCALE GENOMIC DNA]</scope>
    <source>
        <strain evidence="10 11">NSJ-6</strain>
    </source>
</reference>
<dbReference type="HAMAP" id="MF_00197">
    <property type="entry name" value="DAP_epimerase"/>
    <property type="match status" value="1"/>
</dbReference>
<comment type="caution">
    <text evidence="8">Lacks conserved residue(s) required for the propagation of feature annotation.</text>
</comment>
<dbReference type="Proteomes" id="UP000596929">
    <property type="component" value="Unassembled WGS sequence"/>
</dbReference>
<dbReference type="NCBIfam" id="TIGR00652">
    <property type="entry name" value="DapF"/>
    <property type="match status" value="1"/>
</dbReference>
<proteinExistence type="inferred from homology"/>
<feature type="site" description="Could be important to modulate the pK values of the two catalytic cysteine residues" evidence="8">
    <location>
        <position position="162"/>
    </location>
</feature>
<comment type="similarity">
    <text evidence="2 8">Belongs to the diaminopimelate epimerase family.</text>
</comment>
<gene>
    <name evidence="8" type="primary">dapF</name>
    <name evidence="10" type="ORF">H8S20_00380</name>
</gene>
<accession>A0ABR7D7H8</accession>